<proteinExistence type="predicted"/>
<keyword evidence="2" id="KW-0328">Glycosyltransferase</keyword>
<evidence type="ECO:0000313" key="6">
    <source>
        <dbReference type="Proteomes" id="UP000297853"/>
    </source>
</evidence>
<feature type="domain" description="Glycosyltransferase subfamily 4-like N-terminal" evidence="4">
    <location>
        <begin position="15"/>
        <end position="204"/>
    </location>
</feature>
<dbReference type="InterPro" id="IPR028098">
    <property type="entry name" value="Glyco_trans_4-like_N"/>
</dbReference>
<dbReference type="SUPFAM" id="SSF53756">
    <property type="entry name" value="UDP-Glycosyltransferase/glycogen phosphorylase"/>
    <property type="match status" value="1"/>
</dbReference>
<evidence type="ECO:0000259" key="4">
    <source>
        <dbReference type="Pfam" id="PF13579"/>
    </source>
</evidence>
<dbReference type="PANTHER" id="PTHR45947:SF3">
    <property type="entry name" value="SULFOQUINOVOSYL TRANSFERASE SQD2"/>
    <property type="match status" value="1"/>
</dbReference>
<keyword evidence="6" id="KW-1185">Reference proteome</keyword>
<dbReference type="InterPro" id="IPR050194">
    <property type="entry name" value="Glycosyltransferase_grp1"/>
</dbReference>
<evidence type="ECO:0000256" key="3">
    <source>
        <dbReference type="ARBA" id="ARBA00022679"/>
    </source>
</evidence>
<evidence type="ECO:0000313" key="5">
    <source>
        <dbReference type="EMBL" id="TFC99664.1"/>
    </source>
</evidence>
<protein>
    <recommendedName>
        <fullName evidence="1">D-inositol 3-phosphate glycosyltransferase</fullName>
    </recommendedName>
</protein>
<dbReference type="Gene3D" id="3.40.50.2000">
    <property type="entry name" value="Glycogen Phosphorylase B"/>
    <property type="match status" value="2"/>
</dbReference>
<dbReference type="RefSeq" id="WP_134429910.1">
    <property type="nucleotide sequence ID" value="NZ_SOGQ01000045.1"/>
</dbReference>
<dbReference type="EMBL" id="SOGQ01000045">
    <property type="protein sequence ID" value="TFC99664.1"/>
    <property type="molecule type" value="Genomic_DNA"/>
</dbReference>
<evidence type="ECO:0000256" key="1">
    <source>
        <dbReference type="ARBA" id="ARBA00021292"/>
    </source>
</evidence>
<dbReference type="Pfam" id="PF13579">
    <property type="entry name" value="Glyco_trans_4_4"/>
    <property type="match status" value="1"/>
</dbReference>
<name>A0ABY2J459_9MICO</name>
<sequence length="433" mass="47458">MRVTIIGLNYSPEPTGIGVYTTGLSEALAASGHPVTVITGNPHYPQWRIYDGYGSHKREDGREHDREKIRGVNVTRVRHGVPSQPRLWNRLGMELGFGIRAVFSKWDRPDVAVLVTPALFSVGAAMLRARLFRTNTCIWVQDIYSLGVSESGTGGHLATWLLRRIERSILRSANTVVVIHERFKRYLVEEMAIDADSVEVVRNWCHTDYPNGDRREEVRTTRGWKTDDIVVLHAGNMGAKQALENVVHASEIAEQRGSKVRFVLLGDGNKRHQLEAMGVNRRLEFIDPLSEEAFQATLSAADILLVNERPGLTEMCVPSKLTTYFNTGLPVIAATDESSVTADELALAGGGIRINAAVPGDLVDAAEKLGRDAESSAAYGAAGRRFSAGFLSSDAAISRFRRILEQGACDSGVERGRLARPFPTGATDAVEPK</sequence>
<dbReference type="Pfam" id="PF13692">
    <property type="entry name" value="Glyco_trans_1_4"/>
    <property type="match status" value="1"/>
</dbReference>
<keyword evidence="3" id="KW-0808">Transferase</keyword>
<accession>A0ABY2J459</accession>
<evidence type="ECO:0000256" key="2">
    <source>
        <dbReference type="ARBA" id="ARBA00022676"/>
    </source>
</evidence>
<gene>
    <name evidence="5" type="ORF">E3T28_08975</name>
</gene>
<comment type="caution">
    <text evidence="5">The sequence shown here is derived from an EMBL/GenBank/DDBJ whole genome shotgun (WGS) entry which is preliminary data.</text>
</comment>
<dbReference type="CDD" id="cd03794">
    <property type="entry name" value="GT4_WbuB-like"/>
    <property type="match status" value="1"/>
</dbReference>
<reference evidence="5 6" key="1">
    <citation type="submission" date="2019-03" db="EMBL/GenBank/DDBJ databases">
        <title>Genomics of glacier-inhabiting Cryobacterium strains.</title>
        <authorList>
            <person name="Liu Q."/>
            <person name="Xin Y.-H."/>
        </authorList>
    </citation>
    <scope>NUCLEOTIDE SEQUENCE [LARGE SCALE GENOMIC DNA]</scope>
    <source>
        <strain evidence="5 6">TMT1-23-1</strain>
    </source>
</reference>
<dbReference type="Proteomes" id="UP000297853">
    <property type="component" value="Unassembled WGS sequence"/>
</dbReference>
<dbReference type="PANTHER" id="PTHR45947">
    <property type="entry name" value="SULFOQUINOVOSYL TRANSFERASE SQD2"/>
    <property type="match status" value="1"/>
</dbReference>
<organism evidence="5 6">
    <name type="scientific">Cryobacterium sinapicolor</name>
    <dbReference type="NCBI Taxonomy" id="1259236"/>
    <lineage>
        <taxon>Bacteria</taxon>
        <taxon>Bacillati</taxon>
        <taxon>Actinomycetota</taxon>
        <taxon>Actinomycetes</taxon>
        <taxon>Micrococcales</taxon>
        <taxon>Microbacteriaceae</taxon>
        <taxon>Cryobacterium</taxon>
    </lineage>
</organism>